<dbReference type="SUPFAM" id="SSF53254">
    <property type="entry name" value="Phosphoglycerate mutase-like"/>
    <property type="match status" value="1"/>
</dbReference>
<dbReference type="SMART" id="SM00855">
    <property type="entry name" value="PGAM"/>
    <property type="match status" value="1"/>
</dbReference>
<dbReference type="CDD" id="cd07067">
    <property type="entry name" value="HP_PGM_like"/>
    <property type="match status" value="1"/>
</dbReference>
<accession>A0ABV7AST7</accession>
<sequence>MGSVYLIRHGQASLGACDYDALSPLGIRQAEILGRHLAQRQMGFDRCISGSLKRQIQTASIVLKEFRAAGQQPPAIETMPAFNEIDLDGMVKAFLPDILSSEQGLFLPQQNATSRASDFQRLFSRAVEHWLAGKQGKENLESWEYFRMRVREGLQHLIRDSGPDTRIAVFTSGGPIIALLHLIADVPAGKAFEQAWQIANTSLSRLSFRNGEVTLTAFNSHAHLDRELITYI</sequence>
<name>A0ABV7AST7_9GAMM</name>
<reference evidence="3" key="1">
    <citation type="journal article" date="2019" name="Int. J. Syst. Evol. Microbiol.">
        <title>The Global Catalogue of Microorganisms (GCM) 10K type strain sequencing project: providing services to taxonomists for standard genome sequencing and annotation.</title>
        <authorList>
            <consortium name="The Broad Institute Genomics Platform"/>
            <consortium name="The Broad Institute Genome Sequencing Center for Infectious Disease"/>
            <person name="Wu L."/>
            <person name="Ma J."/>
        </authorList>
    </citation>
    <scope>NUCLEOTIDE SEQUENCE [LARGE SCALE GENOMIC DNA]</scope>
    <source>
        <strain evidence="3">KCTC 62195</strain>
    </source>
</reference>
<keyword evidence="1" id="KW-0378">Hydrolase</keyword>
<dbReference type="Gene3D" id="3.40.50.1240">
    <property type="entry name" value="Phosphoglycerate mutase-like"/>
    <property type="match status" value="1"/>
</dbReference>
<protein>
    <submittedName>
        <fullName evidence="2">Histidine phosphatase family protein</fullName>
    </submittedName>
</protein>
<dbReference type="Proteomes" id="UP001595457">
    <property type="component" value="Unassembled WGS sequence"/>
</dbReference>
<gene>
    <name evidence="2" type="ORF">ACFOJE_09255</name>
</gene>
<dbReference type="EMBL" id="JBHRSJ010000016">
    <property type="protein sequence ID" value="MFC2972392.1"/>
    <property type="molecule type" value="Genomic_DNA"/>
</dbReference>
<evidence type="ECO:0000313" key="3">
    <source>
        <dbReference type="Proteomes" id="UP001595457"/>
    </source>
</evidence>
<dbReference type="PANTHER" id="PTHR20935">
    <property type="entry name" value="PHOSPHOGLYCERATE MUTASE-RELATED"/>
    <property type="match status" value="1"/>
</dbReference>
<evidence type="ECO:0000256" key="1">
    <source>
        <dbReference type="ARBA" id="ARBA00022801"/>
    </source>
</evidence>
<keyword evidence="3" id="KW-1185">Reference proteome</keyword>
<organism evidence="2 3">
    <name type="scientific">Azotobacter bryophylli</name>
    <dbReference type="NCBI Taxonomy" id="1986537"/>
    <lineage>
        <taxon>Bacteria</taxon>
        <taxon>Pseudomonadati</taxon>
        <taxon>Pseudomonadota</taxon>
        <taxon>Gammaproteobacteria</taxon>
        <taxon>Pseudomonadales</taxon>
        <taxon>Pseudomonadaceae</taxon>
        <taxon>Azotobacter</taxon>
    </lineage>
</organism>
<dbReference type="RefSeq" id="WP_377814136.1">
    <property type="nucleotide sequence ID" value="NZ_JBHRSJ010000016.1"/>
</dbReference>
<dbReference type="Pfam" id="PF00300">
    <property type="entry name" value="His_Phos_1"/>
    <property type="match status" value="2"/>
</dbReference>
<evidence type="ECO:0000313" key="2">
    <source>
        <dbReference type="EMBL" id="MFC2972392.1"/>
    </source>
</evidence>
<comment type="caution">
    <text evidence="2">The sequence shown here is derived from an EMBL/GenBank/DDBJ whole genome shotgun (WGS) entry which is preliminary data.</text>
</comment>
<proteinExistence type="predicted"/>
<dbReference type="InterPro" id="IPR051021">
    <property type="entry name" value="Mito_Ser/Thr_phosphatase"/>
</dbReference>
<dbReference type="InterPro" id="IPR029033">
    <property type="entry name" value="His_PPase_superfam"/>
</dbReference>
<dbReference type="PANTHER" id="PTHR20935:SF0">
    <property type="entry name" value="SERINE_THREONINE-PROTEIN PHOSPHATASE PGAM5, MITOCHONDRIAL"/>
    <property type="match status" value="1"/>
</dbReference>
<dbReference type="InterPro" id="IPR013078">
    <property type="entry name" value="His_Pase_superF_clade-1"/>
</dbReference>